<proteinExistence type="predicted"/>
<evidence type="ECO:0000256" key="1">
    <source>
        <dbReference type="SAM" id="Phobius"/>
    </source>
</evidence>
<dbReference type="InterPro" id="IPR032809">
    <property type="entry name" value="Put_HupE_UreJ"/>
</dbReference>
<organism evidence="2 3">
    <name type="scientific">Candidatus Muproteobacteria bacterium RBG_16_60_9</name>
    <dbReference type="NCBI Taxonomy" id="1817755"/>
    <lineage>
        <taxon>Bacteria</taxon>
        <taxon>Pseudomonadati</taxon>
        <taxon>Pseudomonadota</taxon>
        <taxon>Candidatus Muproteobacteria</taxon>
    </lineage>
</organism>
<evidence type="ECO:0000313" key="2">
    <source>
        <dbReference type="EMBL" id="OGI70055.1"/>
    </source>
</evidence>
<dbReference type="Pfam" id="PF13795">
    <property type="entry name" value="HupE_UreJ_2"/>
    <property type="match status" value="1"/>
</dbReference>
<evidence type="ECO:0000313" key="3">
    <source>
        <dbReference type="Proteomes" id="UP000179076"/>
    </source>
</evidence>
<reference evidence="2 3" key="1">
    <citation type="journal article" date="2016" name="Nat. Commun.">
        <title>Thousands of microbial genomes shed light on interconnected biogeochemical processes in an aquifer system.</title>
        <authorList>
            <person name="Anantharaman K."/>
            <person name="Brown C.T."/>
            <person name="Hug L.A."/>
            <person name="Sharon I."/>
            <person name="Castelle C.J."/>
            <person name="Probst A.J."/>
            <person name="Thomas B.C."/>
            <person name="Singh A."/>
            <person name="Wilkins M.J."/>
            <person name="Karaoz U."/>
            <person name="Brodie E.L."/>
            <person name="Williams K.H."/>
            <person name="Hubbard S.S."/>
            <person name="Banfield J.F."/>
        </authorList>
    </citation>
    <scope>NUCLEOTIDE SEQUENCE [LARGE SCALE GENOMIC DNA]</scope>
</reference>
<feature type="transmembrane region" description="Helical" evidence="1">
    <location>
        <begin position="367"/>
        <end position="384"/>
    </location>
</feature>
<dbReference type="EMBL" id="MFSP01000008">
    <property type="protein sequence ID" value="OGI70055.1"/>
    <property type="molecule type" value="Genomic_DNA"/>
</dbReference>
<feature type="transmembrane region" description="Helical" evidence="1">
    <location>
        <begin position="297"/>
        <end position="317"/>
    </location>
</feature>
<feature type="transmembrane region" description="Helical" evidence="1">
    <location>
        <begin position="243"/>
        <end position="266"/>
    </location>
</feature>
<comment type="caution">
    <text evidence="2">The sequence shown here is derived from an EMBL/GenBank/DDBJ whole genome shotgun (WGS) entry which is preliminary data.</text>
</comment>
<protein>
    <recommendedName>
        <fullName evidence="4">HupE / UreJ protein</fullName>
    </recommendedName>
</protein>
<dbReference type="Proteomes" id="UP000179076">
    <property type="component" value="Unassembled WGS sequence"/>
</dbReference>
<dbReference type="AlphaFoldDB" id="A0A1F6VKP5"/>
<keyword evidence="1" id="KW-0812">Transmembrane</keyword>
<sequence>MFGALRRTQRNNNIPSALAVFVLASAALFWFSSTSAHEIRPAVINLSFDADGRYAIDLSVNIEAMLAGVSPKHSDTNESPNANRYNELRALAPELLRSRAEAFIPQLLNGMRLEFDGQPVTPRFVAADIPAAGDLALSRLSHLQLQGDVPVGSKAFRWSYAETFGSNVLRFRRPEDSQVTAVWLKEGEVSETYPLQGAIVSKTRLEVAWQYLTLGFTHIVPKGLDHILFVLGLFLLSTRLKPLMVQVTSFTIAHSITLGLTIYGVVSLSPKIVEPLIAVSIVYVAVENLFTSKLHAWRPVVVFGFGLLHGMGFAGVLQEVGLPRSEFMTGLITFNVGVEFGQLAVISAAFLVVGAWRRNPTRYHSRIVVPASLVIAATGLYWTVERTIF</sequence>
<name>A0A1F6VKP5_9PROT</name>
<keyword evidence="1" id="KW-0472">Membrane</keyword>
<keyword evidence="1" id="KW-1133">Transmembrane helix</keyword>
<feature type="transmembrane region" description="Helical" evidence="1">
    <location>
        <begin position="329"/>
        <end position="355"/>
    </location>
</feature>
<accession>A0A1F6VKP5</accession>
<gene>
    <name evidence="2" type="ORF">A2W18_03585</name>
</gene>
<evidence type="ECO:0008006" key="4">
    <source>
        <dbReference type="Google" id="ProtNLM"/>
    </source>
</evidence>